<comment type="caution">
    <text evidence="2">The sequence shown here is derived from an EMBL/GenBank/DDBJ whole genome shotgun (WGS) entry which is preliminary data.</text>
</comment>
<sequence length="178" mass="20286">MTDNERRDRYADAMRCTCGETACESELCDCDAYPCPVDHAADERRERYAAAIRENVYIAVGDLDKCADAAIAVADAEKRQIIQDSARIVEKWADASEENTRLRAELDEIAEENARLRVDLDQVRMGRRNDAYLAREHIAQLETTLDRVRAVLEERYEHRGVDDLANSIFNVLYGDTNV</sequence>
<evidence type="ECO:0000313" key="2">
    <source>
        <dbReference type="EMBL" id="MCT2594244.1"/>
    </source>
</evidence>
<keyword evidence="3" id="KW-1185">Reference proteome</keyword>
<reference evidence="2 3" key="1">
    <citation type="submission" date="2021-10" db="EMBL/GenBank/DDBJ databases">
        <title>Streptomyces gossypii sp. nov., isolated from soil collected from cotton field.</title>
        <authorList>
            <person name="Ge X."/>
            <person name="Chen X."/>
            <person name="Liu W."/>
        </authorList>
    </citation>
    <scope>NUCLEOTIDE SEQUENCE [LARGE SCALE GENOMIC DNA]</scope>
    <source>
        <strain evidence="2 3">N2-109</strain>
    </source>
</reference>
<organism evidence="2 3">
    <name type="scientific">Streptomyces gossypii</name>
    <dbReference type="NCBI Taxonomy" id="2883101"/>
    <lineage>
        <taxon>Bacteria</taxon>
        <taxon>Bacillati</taxon>
        <taxon>Actinomycetota</taxon>
        <taxon>Actinomycetes</taxon>
        <taxon>Kitasatosporales</taxon>
        <taxon>Streptomycetaceae</taxon>
        <taxon>Streptomyces</taxon>
    </lineage>
</organism>
<gene>
    <name evidence="2" type="ORF">LHJ74_30790</name>
</gene>
<dbReference type="EMBL" id="JAJAGO010000019">
    <property type="protein sequence ID" value="MCT2594244.1"/>
    <property type="molecule type" value="Genomic_DNA"/>
</dbReference>
<proteinExistence type="predicted"/>
<evidence type="ECO:0000256" key="1">
    <source>
        <dbReference type="SAM" id="Coils"/>
    </source>
</evidence>
<dbReference type="RefSeq" id="WP_260221563.1">
    <property type="nucleotide sequence ID" value="NZ_JAJAGO010000019.1"/>
</dbReference>
<accession>A0ABT2K3P2</accession>
<feature type="coiled-coil region" evidence="1">
    <location>
        <begin position="92"/>
        <end position="119"/>
    </location>
</feature>
<dbReference type="Proteomes" id="UP001156389">
    <property type="component" value="Unassembled WGS sequence"/>
</dbReference>
<protein>
    <submittedName>
        <fullName evidence="2">Uncharacterized protein</fullName>
    </submittedName>
</protein>
<name>A0ABT2K3P2_9ACTN</name>
<evidence type="ECO:0000313" key="3">
    <source>
        <dbReference type="Proteomes" id="UP001156389"/>
    </source>
</evidence>
<keyword evidence="1" id="KW-0175">Coiled coil</keyword>